<name>A0A1X7VFW9_AMPQE</name>
<proteinExistence type="predicted"/>
<sequence length="518" mass="58046">MISLLFLALFSLFIQRHIVSSQSTPYEIRFTSPAPGGNAITLQCSGKHGTQVAGASFYRNGQNIANSSCFTAYPTSSSSELRIELQSQECDGFFSCGLNGTLSIPAAFYACPLRNNSDRTISAQEGDSVFLTCDFPLSPINPYHTTWIKNRGRSDQTTLQNTSVLQGYNVTENNPQHTEYVCQIKPDNPCHNGSPSFTGPFINIRFIERFAVPKITQDLNYTMDNNGEGVFSVTSRGTNLTHKWYKDGGLVNSTGDSILEISDTSLRVKEVNGSLRIAYVVSNVDYDNTSHSMRQAFGVYNVSCGGITEDSMETLAVPIMGTVIGILIIICLILVLCLYIIYKKYKSASEKTVPVEFTRRDGSTVTEGNNDMRCDEVGGLQRLAEVTHSSEQCDHGCMTCNYEESMKPDERLSLFAMRMVKDCTDESDFLKLLLEFLLKAKYMKKYNNKCRELCSKMIHEVDTLMEEIEPQERDATRKIGLDGSNEHLLSDNQLSNDQHDRYKQYQDIRKILQEIASK</sequence>
<evidence type="ECO:0000256" key="1">
    <source>
        <dbReference type="SAM" id="Phobius"/>
    </source>
</evidence>
<protein>
    <recommendedName>
        <fullName evidence="3">Ig-like domain-containing protein</fullName>
    </recommendedName>
</protein>
<keyword evidence="1" id="KW-1133">Transmembrane helix</keyword>
<organism evidence="4">
    <name type="scientific">Amphimedon queenslandica</name>
    <name type="common">Sponge</name>
    <dbReference type="NCBI Taxonomy" id="400682"/>
    <lineage>
        <taxon>Eukaryota</taxon>
        <taxon>Metazoa</taxon>
        <taxon>Porifera</taxon>
        <taxon>Demospongiae</taxon>
        <taxon>Heteroscleromorpha</taxon>
        <taxon>Haplosclerida</taxon>
        <taxon>Niphatidae</taxon>
        <taxon>Amphimedon</taxon>
    </lineage>
</organism>
<dbReference type="AlphaFoldDB" id="A0A1X7VFW9"/>
<feature type="domain" description="Ig-like" evidence="3">
    <location>
        <begin position="112"/>
        <end position="198"/>
    </location>
</feature>
<feature type="signal peptide" evidence="2">
    <location>
        <begin position="1"/>
        <end position="21"/>
    </location>
</feature>
<evidence type="ECO:0000259" key="3">
    <source>
        <dbReference type="PROSITE" id="PS50835"/>
    </source>
</evidence>
<dbReference type="InterPro" id="IPR036179">
    <property type="entry name" value="Ig-like_dom_sf"/>
</dbReference>
<feature type="transmembrane region" description="Helical" evidence="1">
    <location>
        <begin position="319"/>
        <end position="342"/>
    </location>
</feature>
<dbReference type="PROSITE" id="PS50835">
    <property type="entry name" value="IG_LIKE"/>
    <property type="match status" value="1"/>
</dbReference>
<keyword evidence="1" id="KW-0812">Transmembrane</keyword>
<accession>A0A1X7VFW9</accession>
<dbReference type="InParanoid" id="A0A1X7VFW9"/>
<feature type="chain" id="PRO_5010867200" description="Ig-like domain-containing protein" evidence="2">
    <location>
        <begin position="22"/>
        <end position="518"/>
    </location>
</feature>
<keyword evidence="1" id="KW-0472">Membrane</keyword>
<reference evidence="4" key="1">
    <citation type="submission" date="2017-05" db="UniProtKB">
        <authorList>
            <consortium name="EnsemblMetazoa"/>
        </authorList>
    </citation>
    <scope>IDENTIFICATION</scope>
</reference>
<dbReference type="InterPro" id="IPR013783">
    <property type="entry name" value="Ig-like_fold"/>
</dbReference>
<dbReference type="EnsemblMetazoa" id="Aqu2.1.39185_001">
    <property type="protein sequence ID" value="Aqu2.1.39185_001"/>
    <property type="gene ID" value="Aqu2.1.39185"/>
</dbReference>
<dbReference type="InterPro" id="IPR007110">
    <property type="entry name" value="Ig-like_dom"/>
</dbReference>
<evidence type="ECO:0000256" key="2">
    <source>
        <dbReference type="SAM" id="SignalP"/>
    </source>
</evidence>
<dbReference type="Gene3D" id="2.60.40.10">
    <property type="entry name" value="Immunoglobulins"/>
    <property type="match status" value="1"/>
</dbReference>
<evidence type="ECO:0000313" key="4">
    <source>
        <dbReference type="EnsemblMetazoa" id="Aqu2.1.39185_001"/>
    </source>
</evidence>
<keyword evidence="2" id="KW-0732">Signal</keyword>
<dbReference type="SUPFAM" id="SSF48726">
    <property type="entry name" value="Immunoglobulin"/>
    <property type="match status" value="1"/>
</dbReference>